<name>A0ABU7UHK1_9CLOT</name>
<evidence type="ECO:0000313" key="2">
    <source>
        <dbReference type="Proteomes" id="UP001498469"/>
    </source>
</evidence>
<organism evidence="1 2">
    <name type="scientific">Clostridium frigoriphilum</name>
    <dbReference type="NCBI Taxonomy" id="443253"/>
    <lineage>
        <taxon>Bacteria</taxon>
        <taxon>Bacillati</taxon>
        <taxon>Bacillota</taxon>
        <taxon>Clostridia</taxon>
        <taxon>Eubacteriales</taxon>
        <taxon>Clostridiaceae</taxon>
        <taxon>Clostridium</taxon>
    </lineage>
</organism>
<accession>A0ABU7UHK1</accession>
<comment type="caution">
    <text evidence="1">The sequence shown here is derived from an EMBL/GenBank/DDBJ whole genome shotgun (WGS) entry which is preliminary data.</text>
</comment>
<dbReference type="EMBL" id="JAZHFS010000001">
    <property type="protein sequence ID" value="MEF2110882.1"/>
    <property type="molecule type" value="Genomic_DNA"/>
</dbReference>
<proteinExistence type="predicted"/>
<gene>
    <name evidence="1" type="ORF">SJI18_01005</name>
</gene>
<dbReference type="Proteomes" id="UP001498469">
    <property type="component" value="Unassembled WGS sequence"/>
</dbReference>
<evidence type="ECO:0008006" key="3">
    <source>
        <dbReference type="Google" id="ProtNLM"/>
    </source>
</evidence>
<evidence type="ECO:0000313" key="1">
    <source>
        <dbReference type="EMBL" id="MEF2110882.1"/>
    </source>
</evidence>
<reference evidence="1 2" key="1">
    <citation type="submission" date="2023-11" db="EMBL/GenBank/DDBJ databases">
        <title>Draft genome sequence of a psychrophilic Clostridium strain from permafrost water brine.</title>
        <authorList>
            <person name="Shcherbakova V.A."/>
            <person name="Trubitsyn V.E."/>
            <person name="Zakharyuk A.G."/>
        </authorList>
    </citation>
    <scope>NUCLEOTIDE SEQUENCE [LARGE SCALE GENOMIC DNA]</scope>
    <source>
        <strain evidence="1 2">14F</strain>
    </source>
</reference>
<keyword evidence="2" id="KW-1185">Reference proteome</keyword>
<sequence>MERPILFNTAMVQAIIEDRKVSTRRPVKRTPSNDDPSGYGFWKEYSERDKRWYVKDYTHSPIWWTLREYISKFSKYHIGDTIWVRETWTNLQALDDNENFIDGTERYYYRAGDCPEFTYYLNDDGTYRDSPKWSPSIHMPRKAARIFLNITDVRIERLKNITEPEALKEGFVSSVISNAKGDDYTGFYAHEHFIDTWDKTYAKKGNGWDDNPWVWVIEFEAGDINEK</sequence>
<dbReference type="RefSeq" id="WP_216247506.1">
    <property type="nucleotide sequence ID" value="NZ_JAZHFS010000001.1"/>
</dbReference>
<protein>
    <recommendedName>
        <fullName evidence="3">Morphogenetic protein</fullName>
    </recommendedName>
</protein>